<dbReference type="GO" id="GO:0004386">
    <property type="term" value="F:helicase activity"/>
    <property type="evidence" value="ECO:0007669"/>
    <property type="project" value="UniProtKB-KW"/>
</dbReference>
<dbReference type="InterPro" id="IPR000330">
    <property type="entry name" value="SNF2_N"/>
</dbReference>
<keyword evidence="6" id="KW-1185">Reference proteome</keyword>
<dbReference type="InterPro" id="IPR038718">
    <property type="entry name" value="SNF2-like_sf"/>
</dbReference>
<dbReference type="SUPFAM" id="SSF52540">
    <property type="entry name" value="P-loop containing nucleoside triphosphate hydrolases"/>
    <property type="match status" value="2"/>
</dbReference>
<dbReference type="Gene3D" id="3.40.50.10810">
    <property type="entry name" value="Tandem AAA-ATPase domain"/>
    <property type="match status" value="1"/>
</dbReference>
<dbReference type="KEGG" id="cars:E1B03_04030"/>
<dbReference type="SMART" id="SM00487">
    <property type="entry name" value="DEXDc"/>
    <property type="match status" value="1"/>
</dbReference>
<dbReference type="InterPro" id="IPR049730">
    <property type="entry name" value="SNF2/RAD54-like_C"/>
</dbReference>
<dbReference type="InterPro" id="IPR027417">
    <property type="entry name" value="P-loop_NTPase"/>
</dbReference>
<evidence type="ECO:0000259" key="3">
    <source>
        <dbReference type="PROSITE" id="PS51192"/>
    </source>
</evidence>
<dbReference type="PROSITE" id="PS51192">
    <property type="entry name" value="HELICASE_ATP_BIND_1"/>
    <property type="match status" value="1"/>
</dbReference>
<dbReference type="Proteomes" id="UP000293850">
    <property type="component" value="Chromosome"/>
</dbReference>
<evidence type="ECO:0000259" key="4">
    <source>
        <dbReference type="PROSITE" id="PS51194"/>
    </source>
</evidence>
<dbReference type="PANTHER" id="PTHR10799">
    <property type="entry name" value="SNF2/RAD54 HELICASE FAMILY"/>
    <property type="match status" value="1"/>
</dbReference>
<dbReference type="Pfam" id="PF00176">
    <property type="entry name" value="SNF2-rel_dom"/>
    <property type="match status" value="1"/>
</dbReference>
<dbReference type="Gene3D" id="3.40.50.300">
    <property type="entry name" value="P-loop containing nucleotide triphosphate hydrolases"/>
    <property type="match status" value="1"/>
</dbReference>
<sequence>MVYSIKNGIVEQDGYPIDPKLLFRLGKFVADDRDSETTLVISKRPAELKFRFSHEPSPSFRLFFRKAELTPDQVNSLVEYGYFIADGKRVYFVSDRLKDFSVSACNKLSLPGLLKLLRKLYSDGLIDALPSSLMEKLRAQQQKISLHDKLFVRELYPYQNEGVAWLTFCAANGVGTILADDMGLGKTAQVIALCCDVLEHNPEGRILIVVPNPLLANWIREFSFFAPSLRPFLHYGQNRSGLSSDLSEHNIIVTPYTVLSSDISMLEEIPFDLVLYDEASMLKNPRSGRSLAARRLDSVASVAMSGTPVENCLLDVWALCDLVFPGFLGNEQDFRSRYVHRELSKTLNTDLHGLENSLRQITLRRMKKDVLTQLPEKMDIHRAVTAGEKERNTYESLIEEMQLDAANGGGGMLPLINKLQQFTAHPALLDPSIPHDVKSLCLHSAKFELLMMELDGIEQSGEKVIIFATFQKAIDLLGAAVRERYGITPGVIDGRTPNEQRQPLIDRFSKSSGFDLLLLHPKTAGMGLNITAATNVIHYCRQWNPALEAQATARAWRNGQKSVVSVYYMYYADTVEEMIDERIRMKQKLSEQVIAVADYKETDKQLMLEYLESIKK</sequence>
<evidence type="ECO:0000256" key="1">
    <source>
        <dbReference type="ARBA" id="ARBA00022801"/>
    </source>
</evidence>
<reference evidence="5 6" key="1">
    <citation type="submission" date="2019-03" db="EMBL/GenBank/DDBJ databases">
        <title>Complete genome sequence of an arsenate-respiring bacteria, Citrobacter sp. LY-1.</title>
        <authorList>
            <person name="Wang H."/>
            <person name="Liu Y."/>
            <person name="Li Q."/>
            <person name="Huang J."/>
        </authorList>
    </citation>
    <scope>NUCLEOTIDE SEQUENCE [LARGE SCALE GENOMIC DNA]</scope>
    <source>
        <strain evidence="5 6">LY-1</strain>
    </source>
</reference>
<keyword evidence="2 5" id="KW-0347">Helicase</keyword>
<dbReference type="GO" id="GO:0005524">
    <property type="term" value="F:ATP binding"/>
    <property type="evidence" value="ECO:0007669"/>
    <property type="project" value="InterPro"/>
</dbReference>
<dbReference type="InterPro" id="IPR014001">
    <property type="entry name" value="Helicase_ATP-bd"/>
</dbReference>
<evidence type="ECO:0000256" key="2">
    <source>
        <dbReference type="ARBA" id="ARBA00022806"/>
    </source>
</evidence>
<keyword evidence="2 5" id="KW-0547">Nucleotide-binding</keyword>
<protein>
    <submittedName>
        <fullName evidence="5">DEAD/DEAH box helicase</fullName>
    </submittedName>
</protein>
<evidence type="ECO:0000313" key="5">
    <source>
        <dbReference type="EMBL" id="QBM21634.1"/>
    </source>
</evidence>
<dbReference type="SMART" id="SM00490">
    <property type="entry name" value="HELICc"/>
    <property type="match status" value="1"/>
</dbReference>
<feature type="domain" description="Helicase ATP-binding" evidence="3">
    <location>
        <begin position="167"/>
        <end position="326"/>
    </location>
</feature>
<keyword evidence="1" id="KW-0378">Hydrolase</keyword>
<dbReference type="EMBL" id="CP037864">
    <property type="protein sequence ID" value="QBM21634.1"/>
    <property type="molecule type" value="Genomic_DNA"/>
</dbReference>
<keyword evidence="2 5" id="KW-0067">ATP-binding</keyword>
<dbReference type="GO" id="GO:0016787">
    <property type="term" value="F:hydrolase activity"/>
    <property type="evidence" value="ECO:0007669"/>
    <property type="project" value="UniProtKB-KW"/>
</dbReference>
<feature type="domain" description="Helicase C-terminal" evidence="4">
    <location>
        <begin position="446"/>
        <end position="607"/>
    </location>
</feature>
<dbReference type="CDD" id="cd18793">
    <property type="entry name" value="SF2_C_SNF"/>
    <property type="match status" value="1"/>
</dbReference>
<accession>A0A4P6WG73</accession>
<evidence type="ECO:0000313" key="6">
    <source>
        <dbReference type="Proteomes" id="UP000293850"/>
    </source>
</evidence>
<dbReference type="PROSITE" id="PS51194">
    <property type="entry name" value="HELICASE_CTER"/>
    <property type="match status" value="1"/>
</dbReference>
<dbReference type="InterPro" id="IPR001650">
    <property type="entry name" value="Helicase_C-like"/>
</dbReference>
<proteinExistence type="predicted"/>
<name>A0A4P6WG73_9ENTR</name>
<dbReference type="AlphaFoldDB" id="A0A4P6WG73"/>
<organism evidence="5 6">
    <name type="scientific">Citrobacter arsenatis</name>
    <dbReference type="NCBI Taxonomy" id="2546350"/>
    <lineage>
        <taxon>Bacteria</taxon>
        <taxon>Pseudomonadati</taxon>
        <taxon>Pseudomonadota</taxon>
        <taxon>Gammaproteobacteria</taxon>
        <taxon>Enterobacterales</taxon>
        <taxon>Enterobacteriaceae</taxon>
        <taxon>Citrobacter</taxon>
    </lineage>
</organism>
<dbReference type="RefSeq" id="WP_133085710.1">
    <property type="nucleotide sequence ID" value="NZ_CP037864.1"/>
</dbReference>
<dbReference type="Pfam" id="PF00271">
    <property type="entry name" value="Helicase_C"/>
    <property type="match status" value="1"/>
</dbReference>
<gene>
    <name evidence="5" type="ORF">E1B03_04030</name>
</gene>